<dbReference type="AlphaFoldDB" id="F6QEG3"/>
<reference evidence="1" key="2">
    <citation type="submission" date="2025-08" db="UniProtKB">
        <authorList>
            <consortium name="Ensembl"/>
        </authorList>
    </citation>
    <scope>IDENTIFICATION</scope>
</reference>
<dbReference type="GO" id="GO:0007283">
    <property type="term" value="P:spermatogenesis"/>
    <property type="evidence" value="ECO:0007669"/>
    <property type="project" value="InterPro"/>
</dbReference>
<dbReference type="PANTHER" id="PTHR47228">
    <property type="entry name" value="SPERMATOGENESIS-ASSOCIATED PROTEIN 16"/>
    <property type="match status" value="1"/>
</dbReference>
<organism evidence="1 2">
    <name type="scientific">Ciona intestinalis</name>
    <name type="common">Transparent sea squirt</name>
    <name type="synonym">Ascidia intestinalis</name>
    <dbReference type="NCBI Taxonomy" id="7719"/>
    <lineage>
        <taxon>Eukaryota</taxon>
        <taxon>Metazoa</taxon>
        <taxon>Chordata</taxon>
        <taxon>Tunicata</taxon>
        <taxon>Ascidiacea</taxon>
        <taxon>Phlebobranchia</taxon>
        <taxon>Cionidae</taxon>
        <taxon>Ciona</taxon>
    </lineage>
</organism>
<dbReference type="Gene3D" id="1.25.40.10">
    <property type="entry name" value="Tetratricopeptide repeat domain"/>
    <property type="match status" value="1"/>
</dbReference>
<sequence>MESTSVSRRLFDTSASDVTESFDSSFDDEAETSIQKENTEIERLENLIFSFVTGHQYKWGDEQILKYAEKAQAKFKAGFYGQAIVRFKDLLNFIEDVEFSSKKYPEVGDAFKVQSAICEQISLCYLCSNNNHAALERILQSINYSPSTPLPHLWRAICNRRLDRWNAATKSFTTFIMLYDMNEDTQRLSAEEQVSINNLWCLVMEQARTLLPTVKVDYFPVSSFKHISENEIKATMAMEFLQTHPAYHSVIVPDAKTVHIIPSHDGEGFSYERSYQVCGFIDADETSTYVANLPRTIEQLDFTLHSISSASSTDQAIEIWNVVGLLNSTSYKLSQHPGKEIHEHLMYCIKLVQTSNLRQALNEIRSIIVDLRVLPMLPDYEWGETSDDFMEAYTSSLEGAIRSIEEHFKDTLEKRRGIGRIERLLEECELKHRVKKRFKLLTSSCKKTPKKKITNKAKRLRSYTQ</sequence>
<dbReference type="HOGENOM" id="CLU_587865_0_0_1"/>
<dbReference type="InParanoid" id="F6QEG3"/>
<accession>F6QEG3</accession>
<dbReference type="GO" id="GO:0005794">
    <property type="term" value="C:Golgi apparatus"/>
    <property type="evidence" value="ECO:0007669"/>
    <property type="project" value="InterPro"/>
</dbReference>
<protein>
    <submittedName>
        <fullName evidence="1">Uncharacterized protein</fullName>
    </submittedName>
</protein>
<dbReference type="Proteomes" id="UP000008144">
    <property type="component" value="Unassembled WGS sequence"/>
</dbReference>
<reference evidence="1" key="3">
    <citation type="submission" date="2025-09" db="UniProtKB">
        <authorList>
            <consortium name="Ensembl"/>
        </authorList>
    </citation>
    <scope>IDENTIFICATION</scope>
</reference>
<evidence type="ECO:0000313" key="1">
    <source>
        <dbReference type="Ensembl" id="ENSCINP00000006460.3"/>
    </source>
</evidence>
<evidence type="ECO:0000313" key="2">
    <source>
        <dbReference type="Proteomes" id="UP000008144"/>
    </source>
</evidence>
<name>F6QEG3_CIOIN</name>
<dbReference type="SUPFAM" id="SSF48452">
    <property type="entry name" value="TPR-like"/>
    <property type="match status" value="1"/>
</dbReference>
<dbReference type="InterPro" id="IPR029161">
    <property type="entry name" value="SPATA16"/>
</dbReference>
<reference evidence="2" key="1">
    <citation type="journal article" date="2002" name="Science">
        <title>The draft genome of Ciona intestinalis: insights into chordate and vertebrate origins.</title>
        <authorList>
            <person name="Dehal P."/>
            <person name="Satou Y."/>
            <person name="Campbell R.K."/>
            <person name="Chapman J."/>
            <person name="Degnan B."/>
            <person name="De Tomaso A."/>
            <person name="Davidson B."/>
            <person name="Di Gregorio A."/>
            <person name="Gelpke M."/>
            <person name="Goodstein D.M."/>
            <person name="Harafuji N."/>
            <person name="Hastings K.E."/>
            <person name="Ho I."/>
            <person name="Hotta K."/>
            <person name="Huang W."/>
            <person name="Kawashima T."/>
            <person name="Lemaire P."/>
            <person name="Martinez D."/>
            <person name="Meinertzhagen I.A."/>
            <person name="Necula S."/>
            <person name="Nonaka M."/>
            <person name="Putnam N."/>
            <person name="Rash S."/>
            <person name="Saiga H."/>
            <person name="Satake M."/>
            <person name="Terry A."/>
            <person name="Yamada L."/>
            <person name="Wang H.G."/>
            <person name="Awazu S."/>
            <person name="Azumi K."/>
            <person name="Boore J."/>
            <person name="Branno M."/>
            <person name="Chin-Bow S."/>
            <person name="DeSantis R."/>
            <person name="Doyle S."/>
            <person name="Francino P."/>
            <person name="Keys D.N."/>
            <person name="Haga S."/>
            <person name="Hayashi H."/>
            <person name="Hino K."/>
            <person name="Imai K.S."/>
            <person name="Inaba K."/>
            <person name="Kano S."/>
            <person name="Kobayashi K."/>
            <person name="Kobayashi M."/>
            <person name="Lee B.I."/>
            <person name="Makabe K.W."/>
            <person name="Manohar C."/>
            <person name="Matassi G."/>
            <person name="Medina M."/>
            <person name="Mochizuki Y."/>
            <person name="Mount S."/>
            <person name="Morishita T."/>
            <person name="Miura S."/>
            <person name="Nakayama A."/>
            <person name="Nishizaka S."/>
            <person name="Nomoto H."/>
            <person name="Ohta F."/>
            <person name="Oishi K."/>
            <person name="Rigoutsos I."/>
            <person name="Sano M."/>
            <person name="Sasaki A."/>
            <person name="Sasakura Y."/>
            <person name="Shoguchi E."/>
            <person name="Shin-i T."/>
            <person name="Spagnuolo A."/>
            <person name="Stainier D."/>
            <person name="Suzuki M.M."/>
            <person name="Tassy O."/>
            <person name="Takatori N."/>
            <person name="Tokuoka M."/>
            <person name="Yagi K."/>
            <person name="Yoshizaki F."/>
            <person name="Wada S."/>
            <person name="Zhang C."/>
            <person name="Hyatt P.D."/>
            <person name="Larimer F."/>
            <person name="Detter C."/>
            <person name="Doggett N."/>
            <person name="Glavina T."/>
            <person name="Hawkins T."/>
            <person name="Richardson P."/>
            <person name="Lucas S."/>
            <person name="Kohara Y."/>
            <person name="Levine M."/>
            <person name="Satoh N."/>
            <person name="Rokhsar D.S."/>
        </authorList>
    </citation>
    <scope>NUCLEOTIDE SEQUENCE [LARGE SCALE GENOMIC DNA]</scope>
</reference>
<keyword evidence="2" id="KW-1185">Reference proteome</keyword>
<dbReference type="Ensembl" id="ENSCINT00000006460.3">
    <property type="protein sequence ID" value="ENSCINP00000006460.3"/>
    <property type="gene ID" value="ENSCING00000003174.3"/>
</dbReference>
<proteinExistence type="predicted"/>
<dbReference type="Pfam" id="PF15015">
    <property type="entry name" value="NYD-SP12_N"/>
    <property type="match status" value="1"/>
</dbReference>
<dbReference type="InterPro" id="IPR011990">
    <property type="entry name" value="TPR-like_helical_dom_sf"/>
</dbReference>
<dbReference type="PANTHER" id="PTHR47228:SF1">
    <property type="entry name" value="SPERMATOGENESIS-ASSOCIATED PROTEIN 16"/>
    <property type="match status" value="1"/>
</dbReference>